<dbReference type="InterPro" id="IPR025111">
    <property type="entry name" value="DUF4032"/>
</dbReference>
<evidence type="ECO:0000259" key="1">
    <source>
        <dbReference type="Pfam" id="PF13224"/>
    </source>
</evidence>
<dbReference type="EMBL" id="CAEZTW010000100">
    <property type="protein sequence ID" value="CAB4583601.1"/>
    <property type="molecule type" value="Genomic_DNA"/>
</dbReference>
<dbReference type="Pfam" id="PF13224">
    <property type="entry name" value="DUF4032"/>
    <property type="match status" value="1"/>
</dbReference>
<sequence length="274" mass="31083">MANALALLLVRLHLLGFWWGDCSLSNTLFRRDANDFAAYLVDAETGEFQKTLSDGQREHDLELAQFNVAAELEDLALAGVLSKEINPVRAADGVIRRYRRLWKMLKEPQILDASDRQAVERAMRSLQDLGFAVEEVEVTTAGDKGSIKFQPKLVAARYHANRLAELMGLQAEELQAKRLLASYDRYKAREFAPATPHAVVVKQWLADVFKRVVNQVPEELKGRVEPAQLFHEVLENRWYLGEKLGRDVGLDFATADYIEKVLPYRMDSGVVIKK</sequence>
<evidence type="ECO:0000313" key="2">
    <source>
        <dbReference type="EMBL" id="CAB4583601.1"/>
    </source>
</evidence>
<protein>
    <submittedName>
        <fullName evidence="2">Unannotated protein</fullName>
    </submittedName>
</protein>
<gene>
    <name evidence="2" type="ORF">UFOPK1766_00599</name>
</gene>
<proteinExistence type="predicted"/>
<name>A0A6J6F4A2_9ZZZZ</name>
<accession>A0A6J6F4A2</accession>
<organism evidence="2">
    <name type="scientific">freshwater metagenome</name>
    <dbReference type="NCBI Taxonomy" id="449393"/>
    <lineage>
        <taxon>unclassified sequences</taxon>
        <taxon>metagenomes</taxon>
        <taxon>ecological metagenomes</taxon>
    </lineage>
</organism>
<feature type="domain" description="DUF4032" evidence="1">
    <location>
        <begin position="100"/>
        <end position="262"/>
    </location>
</feature>
<dbReference type="AlphaFoldDB" id="A0A6J6F4A2"/>
<reference evidence="2" key="1">
    <citation type="submission" date="2020-05" db="EMBL/GenBank/DDBJ databases">
        <authorList>
            <person name="Chiriac C."/>
            <person name="Salcher M."/>
            <person name="Ghai R."/>
            <person name="Kavagutti S V."/>
        </authorList>
    </citation>
    <scope>NUCLEOTIDE SEQUENCE</scope>
</reference>